<feature type="transmembrane region" description="Helical" evidence="5">
    <location>
        <begin position="449"/>
        <end position="468"/>
    </location>
</feature>
<dbReference type="GO" id="GO:0016020">
    <property type="term" value="C:membrane"/>
    <property type="evidence" value="ECO:0007669"/>
    <property type="project" value="UniProtKB-SubCell"/>
</dbReference>
<dbReference type="OrthoDB" id="3936150at2759"/>
<sequence length="581" mass="64961">MVYTIGGDRIVPKQADPLEAAIVQFPEQPKKISFDLLLTRHLGNFGRYQLLQFVLLCLPTIFVAMHVMSWAFVAVPPRMIYRMVYTIGGDRIVPKQADPLEAAIVQFPEQPKKISFDLLLTQHLGNFGRYQLLQFVLLCLPTIFVAMHVMSWAFVAVPPRMICANATTAENCTIDGYSAVDRWDMQGERSWIKATVQSLYYIGQMTGSLFCGVMGDKMGRKSVFYLAIVLQVTCGALLSIAPTWWLFAILKAGTGFSQPGIYGVAVVLGMELVGAKYRRLGSVVAGAFYAFGEILLAGMAYVLTDYRVLHAAIALPSLLFVTYWWLVPESARWLVTKERYEEADVILHKAARINGSYVPDRWWEQLEISQNSKYTSFGMIDLIRTPKMRIRTLVCFFLWPVNTMMYYGLTMKSDLGGGNLYINFAISALMEIPALLLVYFLIDRIGRRQMVAGSLTLAGLCLVLNWAIGDDVSFYWGMMQMMVTKGAVTVSYTAMYTYTSELFPTVIRNTAVGCCSTIARVGAIMSSYMALWLVEAYGKLAMVIPFSLLSLIAAILTAVFLPETMNKPMPESISEVEGTKI</sequence>
<dbReference type="Gene3D" id="1.20.1250.20">
    <property type="entry name" value="MFS general substrate transporter like domains"/>
    <property type="match status" value="1"/>
</dbReference>
<feature type="transmembrane region" description="Helical" evidence="5">
    <location>
        <begin position="280"/>
        <end position="302"/>
    </location>
</feature>
<dbReference type="GO" id="GO:0022857">
    <property type="term" value="F:transmembrane transporter activity"/>
    <property type="evidence" value="ECO:0007669"/>
    <property type="project" value="InterPro"/>
</dbReference>
<dbReference type="Proteomes" id="UP000053660">
    <property type="component" value="Unassembled WGS sequence"/>
</dbReference>
<evidence type="ECO:0000313" key="8">
    <source>
        <dbReference type="Proteomes" id="UP000053660"/>
    </source>
</evidence>
<feature type="transmembrane region" description="Helical" evidence="5">
    <location>
        <begin position="510"/>
        <end position="534"/>
    </location>
</feature>
<feature type="transmembrane region" description="Helical" evidence="5">
    <location>
        <begin position="50"/>
        <end position="73"/>
    </location>
</feature>
<feature type="transmembrane region" description="Helical" evidence="5">
    <location>
        <begin position="540"/>
        <end position="561"/>
    </location>
</feature>
<dbReference type="Pfam" id="PF00083">
    <property type="entry name" value="Sugar_tr"/>
    <property type="match status" value="1"/>
</dbReference>
<dbReference type="InterPro" id="IPR020846">
    <property type="entry name" value="MFS_dom"/>
</dbReference>
<dbReference type="InterPro" id="IPR036259">
    <property type="entry name" value="MFS_trans_sf"/>
</dbReference>
<evidence type="ECO:0000256" key="3">
    <source>
        <dbReference type="ARBA" id="ARBA00022989"/>
    </source>
</evidence>
<proteinExistence type="predicted"/>
<dbReference type="PROSITE" id="PS50850">
    <property type="entry name" value="MFS"/>
    <property type="match status" value="1"/>
</dbReference>
<feature type="transmembrane region" description="Helical" evidence="5">
    <location>
        <begin position="256"/>
        <end position="273"/>
    </location>
</feature>
<keyword evidence="2 5" id="KW-0812">Transmembrane</keyword>
<evidence type="ECO:0000259" key="6">
    <source>
        <dbReference type="PROSITE" id="PS50850"/>
    </source>
</evidence>
<reference evidence="7 8" key="1">
    <citation type="submission" date="2014-03" db="EMBL/GenBank/DDBJ databases">
        <title>Draft genome of the hookworm Oesophagostomum dentatum.</title>
        <authorList>
            <person name="Mitreva M."/>
        </authorList>
    </citation>
    <scope>NUCLEOTIDE SEQUENCE [LARGE SCALE GENOMIC DNA]</scope>
    <source>
        <strain evidence="7 8">OD-Hann</strain>
    </source>
</reference>
<evidence type="ECO:0000256" key="5">
    <source>
        <dbReference type="SAM" id="Phobius"/>
    </source>
</evidence>
<evidence type="ECO:0000313" key="7">
    <source>
        <dbReference type="EMBL" id="KHJ93505.1"/>
    </source>
</evidence>
<keyword evidence="4 5" id="KW-0472">Membrane</keyword>
<keyword evidence="8" id="KW-1185">Reference proteome</keyword>
<dbReference type="EMBL" id="KN550737">
    <property type="protein sequence ID" value="KHJ93505.1"/>
    <property type="molecule type" value="Genomic_DNA"/>
</dbReference>
<feature type="transmembrane region" description="Helical" evidence="5">
    <location>
        <begin position="474"/>
        <end position="498"/>
    </location>
</feature>
<gene>
    <name evidence="7" type="ORF">OESDEN_06585</name>
</gene>
<keyword evidence="3 5" id="KW-1133">Transmembrane helix</keyword>
<dbReference type="PANTHER" id="PTHR24064">
    <property type="entry name" value="SOLUTE CARRIER FAMILY 22 MEMBER"/>
    <property type="match status" value="1"/>
</dbReference>
<dbReference type="CDD" id="cd17317">
    <property type="entry name" value="MFS_SLC22"/>
    <property type="match status" value="1"/>
</dbReference>
<dbReference type="InterPro" id="IPR005828">
    <property type="entry name" value="MFS_sugar_transport-like"/>
</dbReference>
<feature type="transmembrane region" description="Helical" evidence="5">
    <location>
        <begin position="308"/>
        <end position="327"/>
    </location>
</feature>
<name>A0A0B1TDQ6_OESDE</name>
<feature type="domain" description="Major facilitator superfamily (MFS) profile" evidence="6">
    <location>
        <begin position="139"/>
        <end position="565"/>
    </location>
</feature>
<protein>
    <submittedName>
        <fullName evidence="7">Transporter, major facilitator family protein</fullName>
    </submittedName>
</protein>
<evidence type="ECO:0000256" key="1">
    <source>
        <dbReference type="ARBA" id="ARBA00004141"/>
    </source>
</evidence>
<feature type="transmembrane region" description="Helical" evidence="5">
    <location>
        <begin position="132"/>
        <end position="155"/>
    </location>
</feature>
<feature type="transmembrane region" description="Helical" evidence="5">
    <location>
        <begin position="421"/>
        <end position="442"/>
    </location>
</feature>
<feature type="transmembrane region" description="Helical" evidence="5">
    <location>
        <begin position="223"/>
        <end position="250"/>
    </location>
</feature>
<dbReference type="SUPFAM" id="SSF103473">
    <property type="entry name" value="MFS general substrate transporter"/>
    <property type="match status" value="1"/>
</dbReference>
<comment type="subcellular location">
    <subcellularLocation>
        <location evidence="1">Membrane</location>
        <topology evidence="1">Multi-pass membrane protein</topology>
    </subcellularLocation>
</comment>
<evidence type="ECO:0000256" key="4">
    <source>
        <dbReference type="ARBA" id="ARBA00023136"/>
    </source>
</evidence>
<organism evidence="7 8">
    <name type="scientific">Oesophagostomum dentatum</name>
    <name type="common">Nodular worm</name>
    <dbReference type="NCBI Taxonomy" id="61180"/>
    <lineage>
        <taxon>Eukaryota</taxon>
        <taxon>Metazoa</taxon>
        <taxon>Ecdysozoa</taxon>
        <taxon>Nematoda</taxon>
        <taxon>Chromadorea</taxon>
        <taxon>Rhabditida</taxon>
        <taxon>Rhabditina</taxon>
        <taxon>Rhabditomorpha</taxon>
        <taxon>Strongyloidea</taxon>
        <taxon>Strongylidae</taxon>
        <taxon>Oesophagostomum</taxon>
    </lineage>
</organism>
<dbReference type="AlphaFoldDB" id="A0A0B1TDQ6"/>
<feature type="transmembrane region" description="Helical" evidence="5">
    <location>
        <begin position="390"/>
        <end position="409"/>
    </location>
</feature>
<accession>A0A0B1TDQ6</accession>
<evidence type="ECO:0000256" key="2">
    <source>
        <dbReference type="ARBA" id="ARBA00022692"/>
    </source>
</evidence>